<evidence type="ECO:0000256" key="1">
    <source>
        <dbReference type="SAM" id="MobiDB-lite"/>
    </source>
</evidence>
<dbReference type="PANTHER" id="PTHR31840:SF1">
    <property type="entry name" value="COILED-COIL DOMAIN-CONTAINING PROTEIN 97"/>
    <property type="match status" value="1"/>
</dbReference>
<accession>A0A0M4EF13</accession>
<dbReference type="PANTHER" id="PTHR31840">
    <property type="entry name" value="COILED-COIL DOMAIN-CONTAINING PROTEIN 97"/>
    <property type="match status" value="1"/>
</dbReference>
<dbReference type="InterPro" id="IPR018613">
    <property type="entry name" value="Ccdc97-like"/>
</dbReference>
<dbReference type="AlphaFoldDB" id="A0A0M4EF13"/>
<organism evidence="3 4">
    <name type="scientific">Drosophila busckii</name>
    <name type="common">Fruit fly</name>
    <dbReference type="NCBI Taxonomy" id="30019"/>
    <lineage>
        <taxon>Eukaryota</taxon>
        <taxon>Metazoa</taxon>
        <taxon>Ecdysozoa</taxon>
        <taxon>Arthropoda</taxon>
        <taxon>Hexapoda</taxon>
        <taxon>Insecta</taxon>
        <taxon>Pterygota</taxon>
        <taxon>Neoptera</taxon>
        <taxon>Endopterygota</taxon>
        <taxon>Diptera</taxon>
        <taxon>Brachycera</taxon>
        <taxon>Muscomorpha</taxon>
        <taxon>Ephydroidea</taxon>
        <taxon>Drosophilidae</taxon>
        <taxon>Drosophila</taxon>
    </lineage>
</organism>
<evidence type="ECO:0000313" key="4">
    <source>
        <dbReference type="Proteomes" id="UP000494163"/>
    </source>
</evidence>
<dbReference type="OMA" id="LDVYMRH"/>
<dbReference type="EMBL" id="CP012523">
    <property type="protein sequence ID" value="ALC38905.1"/>
    <property type="molecule type" value="Genomic_DNA"/>
</dbReference>
<feature type="domain" description="CCD97-like C-terminal" evidence="2">
    <location>
        <begin position="118"/>
        <end position="302"/>
    </location>
</feature>
<feature type="region of interest" description="Disordered" evidence="1">
    <location>
        <begin position="300"/>
        <end position="340"/>
    </location>
</feature>
<name>A0A0M4EF13_DROBS</name>
<proteinExistence type="predicted"/>
<gene>
    <name evidence="3" type="ORF">Dbus_chr2Lg990</name>
</gene>
<dbReference type="InterPro" id="IPR040233">
    <property type="entry name" value="CCD97-like_C"/>
</dbReference>
<dbReference type="STRING" id="30019.A0A0M4EF13"/>
<keyword evidence="4" id="KW-1185">Reference proteome</keyword>
<evidence type="ECO:0000313" key="3">
    <source>
        <dbReference type="EMBL" id="ALC38905.1"/>
    </source>
</evidence>
<feature type="compositionally biased region" description="Basic residues" evidence="1">
    <location>
        <begin position="330"/>
        <end position="340"/>
    </location>
</feature>
<reference evidence="3 4" key="1">
    <citation type="submission" date="2015-08" db="EMBL/GenBank/DDBJ databases">
        <title>Ancestral chromatin configuration constrains chromatin evolution on differentiating sex chromosomes in Drosophila.</title>
        <authorList>
            <person name="Zhou Q."/>
            <person name="Bachtrog D."/>
        </authorList>
    </citation>
    <scope>NUCLEOTIDE SEQUENCE [LARGE SCALE GENOMIC DNA]</scope>
    <source>
        <tissue evidence="3">Whole larvae</tissue>
    </source>
</reference>
<evidence type="ECO:0000259" key="2">
    <source>
        <dbReference type="Pfam" id="PF09747"/>
    </source>
</evidence>
<protein>
    <submittedName>
        <fullName evidence="3">CG7810</fullName>
    </submittedName>
</protein>
<dbReference type="OrthoDB" id="333176at2759"/>
<dbReference type="Proteomes" id="UP000494163">
    <property type="component" value="Chromosome 2L"/>
</dbReference>
<dbReference type="Pfam" id="PF09747">
    <property type="entry name" value="CCD97-like_C"/>
    <property type="match status" value="1"/>
</dbReference>
<sequence length="340" mass="39241">MTLTAAEDSAAAAELPNQLVDIFKALANNSSIVFKSQQIDDPELQLAEKQQIAHNAFSKNRENFLIRFGSFLDEQQLSDFQTLGMQPPIKPDENLEEMCLLLLDYQRKLHTRKVCVKNRRYRAMQQLLQKGEYFSEHEMMQRAPELYQELVGQYLSAQEIKQRDSYDVRNTTFSGILMHSLEQQQRNELLQQLESSENIREEPAEYAVPPSCKTQWGGFDDDEPVACSTSRNTAKLPTLSTPQFYTAGERELMRNEFMGIMKERFLTGQDEDFDYAAVDNNAQLDDLQQIEQDAQDAYFDEDEASNIPAASAPRDVSDEESEDELERYMRHLNNHHSLRS</sequence>